<dbReference type="GO" id="GO:0000155">
    <property type="term" value="F:phosphorelay sensor kinase activity"/>
    <property type="evidence" value="ECO:0007669"/>
    <property type="project" value="InterPro"/>
</dbReference>
<dbReference type="GO" id="GO:0005886">
    <property type="term" value="C:plasma membrane"/>
    <property type="evidence" value="ECO:0007669"/>
    <property type="project" value="UniProtKB-SubCell"/>
</dbReference>
<proteinExistence type="predicted"/>
<feature type="domain" description="Histidine kinase/HSP90-like ATPase" evidence="13">
    <location>
        <begin position="491"/>
        <end position="594"/>
    </location>
</feature>
<protein>
    <recommendedName>
        <fullName evidence="17">Sensor histidine kinase</fullName>
    </recommendedName>
</protein>
<evidence type="ECO:0000256" key="10">
    <source>
        <dbReference type="ARBA" id="ARBA00023012"/>
    </source>
</evidence>
<dbReference type="InterPro" id="IPR010559">
    <property type="entry name" value="Sig_transdc_His_kin_internal"/>
</dbReference>
<evidence type="ECO:0000256" key="6">
    <source>
        <dbReference type="ARBA" id="ARBA00022741"/>
    </source>
</evidence>
<feature type="transmembrane region" description="Helical" evidence="12">
    <location>
        <begin position="20"/>
        <end position="39"/>
    </location>
</feature>
<evidence type="ECO:0000256" key="8">
    <source>
        <dbReference type="ARBA" id="ARBA00022840"/>
    </source>
</evidence>
<dbReference type="InterPro" id="IPR050640">
    <property type="entry name" value="Bact_2-comp_sensor_kinase"/>
</dbReference>
<dbReference type="AlphaFoldDB" id="A0A415JXL3"/>
<name>A0A415JXL3_9FIRM</name>
<dbReference type="InterPro" id="IPR003594">
    <property type="entry name" value="HATPase_dom"/>
</dbReference>
<keyword evidence="4" id="KW-0808">Transferase</keyword>
<keyword evidence="8" id="KW-0067">ATP-binding</keyword>
<reference evidence="15 16" key="1">
    <citation type="submission" date="2018-08" db="EMBL/GenBank/DDBJ databases">
        <title>A genome reference for cultivated species of the human gut microbiota.</title>
        <authorList>
            <person name="Zou Y."/>
            <person name="Xue W."/>
            <person name="Luo G."/>
        </authorList>
    </citation>
    <scope>NUCLEOTIDE SEQUENCE [LARGE SCALE GENOMIC DNA]</scope>
    <source>
        <strain evidence="15 16">AF38-24</strain>
    </source>
</reference>
<dbReference type="Gene3D" id="3.30.565.10">
    <property type="entry name" value="Histidine kinase-like ATPase, C-terminal domain"/>
    <property type="match status" value="1"/>
</dbReference>
<evidence type="ECO:0000256" key="7">
    <source>
        <dbReference type="ARBA" id="ARBA00022777"/>
    </source>
</evidence>
<dbReference type="Pfam" id="PF02518">
    <property type="entry name" value="HATPase_c"/>
    <property type="match status" value="1"/>
</dbReference>
<evidence type="ECO:0000313" key="16">
    <source>
        <dbReference type="Proteomes" id="UP000283297"/>
    </source>
</evidence>
<feature type="transmembrane region" description="Helical" evidence="12">
    <location>
        <begin position="294"/>
        <end position="318"/>
    </location>
</feature>
<keyword evidence="7" id="KW-0418">Kinase</keyword>
<comment type="caution">
    <text evidence="15">The sequence shown here is derived from an EMBL/GenBank/DDBJ whole genome shotgun (WGS) entry which is preliminary data.</text>
</comment>
<evidence type="ECO:0000256" key="5">
    <source>
        <dbReference type="ARBA" id="ARBA00022692"/>
    </source>
</evidence>
<organism evidence="15 16">
    <name type="scientific">Agathobacter rectalis</name>
    <dbReference type="NCBI Taxonomy" id="39491"/>
    <lineage>
        <taxon>Bacteria</taxon>
        <taxon>Bacillati</taxon>
        <taxon>Bacillota</taxon>
        <taxon>Clostridia</taxon>
        <taxon>Lachnospirales</taxon>
        <taxon>Lachnospiraceae</taxon>
        <taxon>Agathobacter</taxon>
    </lineage>
</organism>
<sequence>MKRFTSLIYTIKEHFRLKLIICFIICALLPLLILGTISYKISYSMARSNILKENRAVCEKSQSQLENRMNQIENLADSINLNLCSLYSTPEMPLSKYIDTFSSVKNNITSMADNFNLYHINVFLPDNSFVSDEGLTFCALSDIKNYNVKLSDFSNQGISSKWIFRKDVSFPYMVSKNENPSGVLSCYRFARINSRDYCFAIHITSDELSSYLNQFLPDNPSISYIVDTEGIIVSSTDKNQIGTAISSNKLDRITQNTNSAHFSYDKNEIISVPVNNTLFLVTETPDYYIRQGSFILVEVIFICFLIIVPLTMFSIIWVGDQMTNKVNRLSHAMSEINMDNVIDTTQIDSLVPAVSTHLDEIDTLTLTCSNMISELNCSFENNLNLKIQEEKLNYQLLQSQINPHFLYNILASVQNLLSLGEIDKADKMLSDLSRFYRGLLRTSNDLIPIKKELEIAQLYMQMEALCKDNLFDWDIEMEEGIENFLICKFTLQPILENSIQHGLKGNGIHMHIHISITYDDDMIDIMISDDGIGMSADKLNELREGLASKQIHYEKHFGISNINSRICSSLQGHGTLEIKSIIDSGTTIIIRIPQLLEDY</sequence>
<gene>
    <name evidence="15" type="ORF">DW028_08595</name>
</gene>
<comment type="subcellular location">
    <subcellularLocation>
        <location evidence="1">Cell membrane</location>
        <topology evidence="1">Multi-pass membrane protein</topology>
    </subcellularLocation>
</comment>
<dbReference type="EMBL" id="QRON01000004">
    <property type="protein sequence ID" value="RHL28687.1"/>
    <property type="molecule type" value="Genomic_DNA"/>
</dbReference>
<dbReference type="Proteomes" id="UP000283297">
    <property type="component" value="Unassembled WGS sequence"/>
</dbReference>
<evidence type="ECO:0000256" key="2">
    <source>
        <dbReference type="ARBA" id="ARBA00022475"/>
    </source>
</evidence>
<keyword evidence="11 12" id="KW-0472">Membrane</keyword>
<keyword evidence="5 12" id="KW-0812">Transmembrane</keyword>
<dbReference type="SUPFAM" id="SSF55874">
    <property type="entry name" value="ATPase domain of HSP90 chaperone/DNA topoisomerase II/histidine kinase"/>
    <property type="match status" value="1"/>
</dbReference>
<evidence type="ECO:0000256" key="9">
    <source>
        <dbReference type="ARBA" id="ARBA00022989"/>
    </source>
</evidence>
<dbReference type="Pfam" id="PF06580">
    <property type="entry name" value="His_kinase"/>
    <property type="match status" value="1"/>
</dbReference>
<keyword evidence="10" id="KW-0902">Two-component regulatory system</keyword>
<evidence type="ECO:0000256" key="4">
    <source>
        <dbReference type="ARBA" id="ARBA00022679"/>
    </source>
</evidence>
<evidence type="ECO:0000256" key="3">
    <source>
        <dbReference type="ARBA" id="ARBA00022553"/>
    </source>
</evidence>
<dbReference type="PANTHER" id="PTHR34220:SF11">
    <property type="entry name" value="SENSOR PROTEIN KINASE HPTS"/>
    <property type="match status" value="1"/>
</dbReference>
<evidence type="ECO:0000313" key="15">
    <source>
        <dbReference type="EMBL" id="RHL28687.1"/>
    </source>
</evidence>
<dbReference type="InterPro" id="IPR036890">
    <property type="entry name" value="HATPase_C_sf"/>
</dbReference>
<feature type="domain" description="Signal transduction histidine kinase internal region" evidence="14">
    <location>
        <begin position="394"/>
        <end position="465"/>
    </location>
</feature>
<dbReference type="PANTHER" id="PTHR34220">
    <property type="entry name" value="SENSOR HISTIDINE KINASE YPDA"/>
    <property type="match status" value="1"/>
</dbReference>
<keyword evidence="3" id="KW-0597">Phosphoprotein</keyword>
<dbReference type="GO" id="GO:0005524">
    <property type="term" value="F:ATP binding"/>
    <property type="evidence" value="ECO:0007669"/>
    <property type="project" value="UniProtKB-KW"/>
</dbReference>
<evidence type="ECO:0008006" key="17">
    <source>
        <dbReference type="Google" id="ProtNLM"/>
    </source>
</evidence>
<evidence type="ECO:0000256" key="11">
    <source>
        <dbReference type="ARBA" id="ARBA00023136"/>
    </source>
</evidence>
<evidence type="ECO:0000259" key="13">
    <source>
        <dbReference type="Pfam" id="PF02518"/>
    </source>
</evidence>
<keyword evidence="9 12" id="KW-1133">Transmembrane helix</keyword>
<keyword evidence="2" id="KW-1003">Cell membrane</keyword>
<evidence type="ECO:0000259" key="14">
    <source>
        <dbReference type="Pfam" id="PF06580"/>
    </source>
</evidence>
<evidence type="ECO:0000256" key="12">
    <source>
        <dbReference type="SAM" id="Phobius"/>
    </source>
</evidence>
<accession>A0A415JXL3</accession>
<keyword evidence="6" id="KW-0547">Nucleotide-binding</keyword>
<dbReference type="RefSeq" id="WP_118370093.1">
    <property type="nucleotide sequence ID" value="NZ_QRON01000004.1"/>
</dbReference>
<evidence type="ECO:0000256" key="1">
    <source>
        <dbReference type="ARBA" id="ARBA00004651"/>
    </source>
</evidence>